<accession>A0AAV4NPZ1</accession>
<feature type="compositionally biased region" description="Basic and acidic residues" evidence="1">
    <location>
        <begin position="21"/>
        <end position="35"/>
    </location>
</feature>
<evidence type="ECO:0000313" key="3">
    <source>
        <dbReference type="Proteomes" id="UP001054945"/>
    </source>
</evidence>
<evidence type="ECO:0000313" key="2">
    <source>
        <dbReference type="EMBL" id="GIX86859.1"/>
    </source>
</evidence>
<organism evidence="2 3">
    <name type="scientific">Caerostris extrusa</name>
    <name type="common">Bark spider</name>
    <name type="synonym">Caerostris bankana</name>
    <dbReference type="NCBI Taxonomy" id="172846"/>
    <lineage>
        <taxon>Eukaryota</taxon>
        <taxon>Metazoa</taxon>
        <taxon>Ecdysozoa</taxon>
        <taxon>Arthropoda</taxon>
        <taxon>Chelicerata</taxon>
        <taxon>Arachnida</taxon>
        <taxon>Araneae</taxon>
        <taxon>Araneomorphae</taxon>
        <taxon>Entelegynae</taxon>
        <taxon>Araneoidea</taxon>
        <taxon>Araneidae</taxon>
        <taxon>Caerostris</taxon>
    </lineage>
</organism>
<reference evidence="2 3" key="1">
    <citation type="submission" date="2021-06" db="EMBL/GenBank/DDBJ databases">
        <title>Caerostris extrusa draft genome.</title>
        <authorList>
            <person name="Kono N."/>
            <person name="Arakawa K."/>
        </authorList>
    </citation>
    <scope>NUCLEOTIDE SEQUENCE [LARGE SCALE GENOMIC DNA]</scope>
</reference>
<name>A0AAV4NPZ1_CAEEX</name>
<protein>
    <submittedName>
        <fullName evidence="2">Uncharacterized protein</fullName>
    </submittedName>
</protein>
<dbReference type="Proteomes" id="UP001054945">
    <property type="component" value="Unassembled WGS sequence"/>
</dbReference>
<comment type="caution">
    <text evidence="2">The sequence shown here is derived from an EMBL/GenBank/DDBJ whole genome shotgun (WGS) entry which is preliminary data.</text>
</comment>
<dbReference type="EMBL" id="BPLR01003624">
    <property type="protein sequence ID" value="GIX86859.1"/>
    <property type="molecule type" value="Genomic_DNA"/>
</dbReference>
<proteinExistence type="predicted"/>
<evidence type="ECO:0000256" key="1">
    <source>
        <dbReference type="SAM" id="MobiDB-lite"/>
    </source>
</evidence>
<feature type="region of interest" description="Disordered" evidence="1">
    <location>
        <begin position="21"/>
        <end position="61"/>
    </location>
</feature>
<gene>
    <name evidence="2" type="ORF">CEXT_10871</name>
</gene>
<dbReference type="AlphaFoldDB" id="A0AAV4NPZ1"/>
<sequence length="79" mass="8813">MSKVETLRSRCAVHQAAAAAAERRRYAPGRREQRPVRGAALPGVAGRLSRPLPGQRRLLPYDSLSPEDEELLDFTTWLS</sequence>
<keyword evidence="3" id="KW-1185">Reference proteome</keyword>